<proteinExistence type="predicted"/>
<protein>
    <submittedName>
        <fullName evidence="4">Site-specific integrase</fullName>
    </submittedName>
</protein>
<dbReference type="Gene3D" id="1.10.443.10">
    <property type="entry name" value="Intergrase catalytic core"/>
    <property type="match status" value="1"/>
</dbReference>
<dbReference type="SUPFAM" id="SSF56349">
    <property type="entry name" value="DNA breaking-rejoining enzymes"/>
    <property type="match status" value="1"/>
</dbReference>
<dbReference type="EMBL" id="NUEQ01000004">
    <property type="protein sequence ID" value="PEJ37747.1"/>
    <property type="molecule type" value="Genomic_DNA"/>
</dbReference>
<reference evidence="3 6" key="2">
    <citation type="submission" date="2018-07" db="EMBL/GenBank/DDBJ databases">
        <title>The molecular basis for the intramolecular migration of carboxyl group in the catabolism of para-hydroxybenzoate via gentisate.</title>
        <authorList>
            <person name="Zhao H."/>
            <person name="Xu Y."/>
            <person name="Lin S."/>
            <person name="Spain J.C."/>
            <person name="Zhou N.-Y."/>
        </authorList>
    </citation>
    <scope>NUCLEOTIDE SEQUENCE [LARGE SCALE GENOMIC DNA]</scope>
    <source>
        <strain evidence="3 6">PHB-7a</strain>
    </source>
</reference>
<reference evidence="4 5" key="1">
    <citation type="submission" date="2017-09" db="EMBL/GenBank/DDBJ databases">
        <title>Large-scale bioinformatics analysis of Bacillus genomes uncovers conserved roles of natural products in bacterial physiology.</title>
        <authorList>
            <consortium name="Agbiome Team Llc"/>
            <person name="Bleich R.M."/>
            <person name="Kirk G.J."/>
            <person name="Santa Maria K.C."/>
            <person name="Allen S.E."/>
            <person name="Farag S."/>
            <person name="Shank E.A."/>
            <person name="Bowers A."/>
        </authorList>
    </citation>
    <scope>NUCLEOTIDE SEQUENCE [LARGE SCALE GENOMIC DNA]</scope>
    <source>
        <strain evidence="4 5">AFS003229</strain>
    </source>
</reference>
<dbReference type="KEGG" id="pbut:DTO10_23480"/>
<keyword evidence="1" id="KW-0233">DNA recombination</keyword>
<sequence length="216" mass="25521">MILLRISKCLKSSKVLKNWRKQKRILSFLKKRSLPIFLNYPIQTGLKWGDFNEKQGSIRVTKTLYNPNNHFEKYQLLTPKTKGFARTIRIDEMLINMLKKHRLKQNEIKLKNRLVYQDNGFIFARENGHPQLRKVIETRLKRLLKKAEIEKNITPHSFRHTHTSLLIEAGVGIKEIQQRLGHTDINTTMNIYAHMTANMEEKASQQFSKLMKDLLL</sequence>
<dbReference type="GO" id="GO:0015074">
    <property type="term" value="P:DNA integration"/>
    <property type="evidence" value="ECO:0007669"/>
    <property type="project" value="InterPro"/>
</dbReference>
<dbReference type="GO" id="GO:0003677">
    <property type="term" value="F:DNA binding"/>
    <property type="evidence" value="ECO:0007669"/>
    <property type="project" value="InterPro"/>
</dbReference>
<evidence type="ECO:0000313" key="3">
    <source>
        <dbReference type="EMBL" id="AXN41045.1"/>
    </source>
</evidence>
<evidence type="ECO:0000259" key="2">
    <source>
        <dbReference type="PROSITE" id="PS51898"/>
    </source>
</evidence>
<dbReference type="GO" id="GO:0006310">
    <property type="term" value="P:DNA recombination"/>
    <property type="evidence" value="ECO:0007669"/>
    <property type="project" value="UniProtKB-KW"/>
</dbReference>
<keyword evidence="6" id="KW-1185">Reference proteome</keyword>
<feature type="domain" description="Tyr recombinase" evidence="2">
    <location>
        <begin position="1"/>
        <end position="205"/>
    </location>
</feature>
<dbReference type="InterPro" id="IPR011010">
    <property type="entry name" value="DNA_brk_join_enz"/>
</dbReference>
<accession>A0AAX0S984</accession>
<evidence type="ECO:0000313" key="6">
    <source>
        <dbReference type="Proteomes" id="UP000260457"/>
    </source>
</evidence>
<gene>
    <name evidence="4" type="ORF">CN689_02320</name>
    <name evidence="3" type="ORF">DTO10_23480</name>
</gene>
<dbReference type="Pfam" id="PF00589">
    <property type="entry name" value="Phage_integrase"/>
    <property type="match status" value="1"/>
</dbReference>
<evidence type="ECO:0000313" key="5">
    <source>
        <dbReference type="Proteomes" id="UP000220106"/>
    </source>
</evidence>
<dbReference type="InterPro" id="IPR013762">
    <property type="entry name" value="Integrase-like_cat_sf"/>
</dbReference>
<dbReference type="InterPro" id="IPR002104">
    <property type="entry name" value="Integrase_catalytic"/>
</dbReference>
<organism evidence="4 5">
    <name type="scientific">Peribacillus butanolivorans</name>
    <dbReference type="NCBI Taxonomy" id="421767"/>
    <lineage>
        <taxon>Bacteria</taxon>
        <taxon>Bacillati</taxon>
        <taxon>Bacillota</taxon>
        <taxon>Bacilli</taxon>
        <taxon>Bacillales</taxon>
        <taxon>Bacillaceae</taxon>
        <taxon>Peribacillus</taxon>
    </lineage>
</organism>
<dbReference type="CDD" id="cd01189">
    <property type="entry name" value="INT_ICEBs1_C_like"/>
    <property type="match status" value="1"/>
</dbReference>
<evidence type="ECO:0000313" key="4">
    <source>
        <dbReference type="EMBL" id="PEJ37747.1"/>
    </source>
</evidence>
<dbReference type="EMBL" id="CP030926">
    <property type="protein sequence ID" value="AXN41045.1"/>
    <property type="molecule type" value="Genomic_DNA"/>
</dbReference>
<dbReference type="PROSITE" id="PS51898">
    <property type="entry name" value="TYR_RECOMBINASE"/>
    <property type="match status" value="1"/>
</dbReference>
<dbReference type="InterPro" id="IPR050090">
    <property type="entry name" value="Tyrosine_recombinase_XerCD"/>
</dbReference>
<evidence type="ECO:0000256" key="1">
    <source>
        <dbReference type="ARBA" id="ARBA00023172"/>
    </source>
</evidence>
<dbReference type="Proteomes" id="UP000260457">
    <property type="component" value="Chromosome"/>
</dbReference>
<dbReference type="PANTHER" id="PTHR30349:SF64">
    <property type="entry name" value="PROPHAGE INTEGRASE INTD-RELATED"/>
    <property type="match status" value="1"/>
</dbReference>
<dbReference type="Proteomes" id="UP000220106">
    <property type="component" value="Unassembled WGS sequence"/>
</dbReference>
<dbReference type="PANTHER" id="PTHR30349">
    <property type="entry name" value="PHAGE INTEGRASE-RELATED"/>
    <property type="match status" value="1"/>
</dbReference>
<dbReference type="AlphaFoldDB" id="A0AAX0S984"/>
<name>A0AAX0S984_9BACI</name>